<dbReference type="Gene3D" id="3.30.450.20">
    <property type="entry name" value="PAS domain"/>
    <property type="match status" value="1"/>
</dbReference>
<keyword evidence="2" id="KW-0472">Membrane</keyword>
<keyword evidence="5" id="KW-1185">Reference proteome</keyword>
<dbReference type="Gene3D" id="3.60.40.10">
    <property type="entry name" value="PPM-type phosphatase domain"/>
    <property type="match status" value="1"/>
</dbReference>
<feature type="transmembrane region" description="Helical" evidence="2">
    <location>
        <begin position="311"/>
        <end position="333"/>
    </location>
</feature>
<dbReference type="InterPro" id="IPR001932">
    <property type="entry name" value="PPM-type_phosphatase-like_dom"/>
</dbReference>
<comment type="caution">
    <text evidence="4">The sequence shown here is derived from an EMBL/GenBank/DDBJ whole genome shotgun (WGS) entry which is preliminary data.</text>
</comment>
<protein>
    <submittedName>
        <fullName evidence="4">Serine phosphatase RsbU (Regulator of sigma subunit)</fullName>
    </submittedName>
</protein>
<feature type="transmembrane region" description="Helical" evidence="2">
    <location>
        <begin position="27"/>
        <end position="50"/>
    </location>
</feature>
<dbReference type="InterPro" id="IPR052016">
    <property type="entry name" value="Bact_Sigma-Reg"/>
</dbReference>
<evidence type="ECO:0000259" key="3">
    <source>
        <dbReference type="SMART" id="SM00331"/>
    </source>
</evidence>
<dbReference type="OrthoDB" id="9763484at2"/>
<dbReference type="GO" id="GO:0016791">
    <property type="term" value="F:phosphatase activity"/>
    <property type="evidence" value="ECO:0007669"/>
    <property type="project" value="TreeGrafter"/>
</dbReference>
<dbReference type="EMBL" id="SLUN01000001">
    <property type="protein sequence ID" value="TCL76787.1"/>
    <property type="molecule type" value="Genomic_DNA"/>
</dbReference>
<evidence type="ECO:0000256" key="2">
    <source>
        <dbReference type="SAM" id="Phobius"/>
    </source>
</evidence>
<dbReference type="RefSeq" id="WP_132012188.1">
    <property type="nucleotide sequence ID" value="NZ_SLUN01000001.1"/>
</dbReference>
<dbReference type="Proteomes" id="UP000295008">
    <property type="component" value="Unassembled WGS sequence"/>
</dbReference>
<feature type="domain" description="PPM-type phosphatase" evidence="3">
    <location>
        <begin position="392"/>
        <end position="615"/>
    </location>
</feature>
<evidence type="ECO:0000313" key="5">
    <source>
        <dbReference type="Proteomes" id="UP000295008"/>
    </source>
</evidence>
<dbReference type="InterPro" id="IPR036457">
    <property type="entry name" value="PPM-type-like_dom_sf"/>
</dbReference>
<organism evidence="4 5">
    <name type="scientific">Hydrogenispora ethanolica</name>
    <dbReference type="NCBI Taxonomy" id="1082276"/>
    <lineage>
        <taxon>Bacteria</taxon>
        <taxon>Bacillati</taxon>
        <taxon>Bacillota</taxon>
        <taxon>Hydrogenispora</taxon>
    </lineage>
</organism>
<keyword evidence="1" id="KW-0378">Hydrolase</keyword>
<dbReference type="PANTHER" id="PTHR43156:SF9">
    <property type="entry name" value="HAMP DOMAIN-CONTAINING PROTEIN"/>
    <property type="match status" value="1"/>
</dbReference>
<evidence type="ECO:0000256" key="1">
    <source>
        <dbReference type="ARBA" id="ARBA00022801"/>
    </source>
</evidence>
<gene>
    <name evidence="4" type="ORF">EDC14_100167</name>
</gene>
<proteinExistence type="predicted"/>
<sequence>MLKMMRAPRRPAEPGPAELFDNGTWKVVILASAIIGLAVVLTGTLSSIIAERALVQKLKSKDLLYIAESITAKINGRIERAKETALLLARDPGLNQWVAGREQDRRLGEAARTKLADVAENYDYDNSFVVSAVTGHYWDEKGRIIDTMNPEDPDDSWFFATLAAGRPVSIVIDSNNERGSTFVFVNALMGDVARPSGISGVGLDLRDISREFQSYKFGSRSNLWLVDRTGRIYISEDTEHLNRNIGRLLPAGIRRRVLDRSGADGAGGTVLSYRNDAGLLYDLITLPIRSADWKLVFQIPRRESIAIAASIKFHTALAGLIMLVLIVLLFYWVSRKIADPYQRAVRLSKELEAKVAERTRELDEQNRRMKESIEYARIIQESILPSPAELAEHLGEHFLIWRPRDLVSGDFYWVKRLDRGVLLAVGDCAGHGVPGALLTMTVHSILNQIVADRDTAGDPALILAELDRVFEATMRRGDAAPSGAGLDIGLVYLGESEVLFAGARTVLYLRTAAGLQMVKGNPRSIGQLRRSGTSYQNQRLARESGAILYLGSDGLMDQNGGERDLPYGRKRLVALVDEYYSEPLERQGQQIEAELRRYMDGREQRDDITLVGVRL</sequence>
<accession>A0A4V2QGR3</accession>
<evidence type="ECO:0000313" key="4">
    <source>
        <dbReference type="EMBL" id="TCL76787.1"/>
    </source>
</evidence>
<dbReference type="SMART" id="SM00331">
    <property type="entry name" value="PP2C_SIG"/>
    <property type="match status" value="1"/>
</dbReference>
<name>A0A4V2QGR3_HYDET</name>
<keyword evidence="2" id="KW-0812">Transmembrane</keyword>
<reference evidence="4 5" key="1">
    <citation type="submission" date="2019-03" db="EMBL/GenBank/DDBJ databases">
        <title>Genomic Encyclopedia of Type Strains, Phase IV (KMG-IV): sequencing the most valuable type-strain genomes for metagenomic binning, comparative biology and taxonomic classification.</title>
        <authorList>
            <person name="Goeker M."/>
        </authorList>
    </citation>
    <scope>NUCLEOTIDE SEQUENCE [LARGE SCALE GENOMIC DNA]</scope>
    <source>
        <strain evidence="4 5">LX-B</strain>
    </source>
</reference>
<dbReference type="Pfam" id="PF07228">
    <property type="entry name" value="SpoIIE"/>
    <property type="match status" value="1"/>
</dbReference>
<keyword evidence="2" id="KW-1133">Transmembrane helix</keyword>
<dbReference type="PANTHER" id="PTHR43156">
    <property type="entry name" value="STAGE II SPORULATION PROTEIN E-RELATED"/>
    <property type="match status" value="1"/>
</dbReference>
<dbReference type="AlphaFoldDB" id="A0A4V2QGR3"/>